<proteinExistence type="predicted"/>
<dbReference type="Proteomes" id="UP000184123">
    <property type="component" value="Unassembled WGS sequence"/>
</dbReference>
<gene>
    <name evidence="1" type="ORF">SAMN05660971_01793</name>
</gene>
<organism evidence="1 2">
    <name type="scientific">Halomonas cupida</name>
    <dbReference type="NCBI Taxonomy" id="44933"/>
    <lineage>
        <taxon>Bacteria</taxon>
        <taxon>Pseudomonadati</taxon>
        <taxon>Pseudomonadota</taxon>
        <taxon>Gammaproteobacteria</taxon>
        <taxon>Oceanospirillales</taxon>
        <taxon>Halomonadaceae</taxon>
        <taxon>Halomonas</taxon>
    </lineage>
</organism>
<evidence type="ECO:0000313" key="1">
    <source>
        <dbReference type="EMBL" id="SHL95297.1"/>
    </source>
</evidence>
<reference evidence="1 2" key="1">
    <citation type="submission" date="2016-11" db="EMBL/GenBank/DDBJ databases">
        <authorList>
            <person name="Jaros S."/>
            <person name="Januszkiewicz K."/>
            <person name="Wedrychowicz H."/>
        </authorList>
    </citation>
    <scope>NUCLEOTIDE SEQUENCE [LARGE SCALE GENOMIC DNA]</scope>
    <source>
        <strain evidence="1 2">DSM 4740</strain>
    </source>
</reference>
<evidence type="ECO:0000313" key="2">
    <source>
        <dbReference type="Proteomes" id="UP000184123"/>
    </source>
</evidence>
<dbReference type="EMBL" id="FRCA01000004">
    <property type="protein sequence ID" value="SHL95297.1"/>
    <property type="molecule type" value="Genomic_DNA"/>
</dbReference>
<dbReference type="AlphaFoldDB" id="A0A1M7EUK9"/>
<name>A0A1M7EUK9_9GAMM</name>
<sequence>MLLLGEFDCLYRTQQEENWRIGESAGKRRVFKGVRGSSFRAPLGI</sequence>
<accession>A0A1M7EUK9</accession>
<protein>
    <submittedName>
        <fullName evidence="1">Uncharacterized protein</fullName>
    </submittedName>
</protein>